<dbReference type="InterPro" id="IPR011009">
    <property type="entry name" value="Kinase-like_dom_sf"/>
</dbReference>
<evidence type="ECO:0000259" key="12">
    <source>
        <dbReference type="PROSITE" id="PS50011"/>
    </source>
</evidence>
<dbReference type="Gene3D" id="3.80.10.10">
    <property type="entry name" value="Ribonuclease Inhibitor"/>
    <property type="match status" value="1"/>
</dbReference>
<organism evidence="13 14">
    <name type="scientific">Lupinus luteus</name>
    <name type="common">European yellow lupine</name>
    <dbReference type="NCBI Taxonomy" id="3873"/>
    <lineage>
        <taxon>Eukaryota</taxon>
        <taxon>Viridiplantae</taxon>
        <taxon>Streptophyta</taxon>
        <taxon>Embryophyta</taxon>
        <taxon>Tracheophyta</taxon>
        <taxon>Spermatophyta</taxon>
        <taxon>Magnoliopsida</taxon>
        <taxon>eudicotyledons</taxon>
        <taxon>Gunneridae</taxon>
        <taxon>Pentapetalae</taxon>
        <taxon>rosids</taxon>
        <taxon>fabids</taxon>
        <taxon>Fabales</taxon>
        <taxon>Fabaceae</taxon>
        <taxon>Papilionoideae</taxon>
        <taxon>50 kb inversion clade</taxon>
        <taxon>genistoids sensu lato</taxon>
        <taxon>core genistoids</taxon>
        <taxon>Genisteae</taxon>
        <taxon>Lupinus</taxon>
    </lineage>
</organism>
<keyword evidence="7 10" id="KW-1133">Transmembrane helix</keyword>
<dbReference type="GO" id="GO:0016020">
    <property type="term" value="C:membrane"/>
    <property type="evidence" value="ECO:0007669"/>
    <property type="project" value="UniProtKB-SubCell"/>
</dbReference>
<keyword evidence="3" id="KW-0433">Leucine-rich repeat</keyword>
<dbReference type="InterPro" id="IPR032675">
    <property type="entry name" value="LRR_dom_sf"/>
</dbReference>
<dbReference type="Pfam" id="PF00069">
    <property type="entry name" value="Pkinase"/>
    <property type="match status" value="1"/>
</dbReference>
<dbReference type="InterPro" id="IPR046959">
    <property type="entry name" value="PRK1-6/SRF4-like"/>
</dbReference>
<evidence type="ECO:0000256" key="10">
    <source>
        <dbReference type="SAM" id="Phobius"/>
    </source>
</evidence>
<dbReference type="PANTHER" id="PTHR48007">
    <property type="entry name" value="LEUCINE-RICH REPEAT RECEPTOR-LIKE PROTEIN KINASE PXC1"/>
    <property type="match status" value="1"/>
</dbReference>
<evidence type="ECO:0000256" key="8">
    <source>
        <dbReference type="ARBA" id="ARBA00023136"/>
    </source>
</evidence>
<dbReference type="FunFam" id="3.80.10.10:FF:000722">
    <property type="entry name" value="Leucine-rich repeat receptor-like protein kinase"/>
    <property type="match status" value="1"/>
</dbReference>
<keyword evidence="2" id="KW-0597">Phosphoprotein</keyword>
<dbReference type="EMBL" id="CAXHTB010000023">
    <property type="protein sequence ID" value="CAL0330767.1"/>
    <property type="molecule type" value="Genomic_DNA"/>
</dbReference>
<dbReference type="Gene3D" id="3.30.200.20">
    <property type="entry name" value="Phosphorylase Kinase, domain 1"/>
    <property type="match status" value="1"/>
</dbReference>
<reference evidence="13 14" key="1">
    <citation type="submission" date="2024-03" db="EMBL/GenBank/DDBJ databases">
        <authorList>
            <person name="Martinez-Hernandez J."/>
        </authorList>
    </citation>
    <scope>NUCLEOTIDE SEQUENCE [LARGE SCALE GENOMIC DNA]</scope>
</reference>
<feature type="domain" description="Protein kinase" evidence="12">
    <location>
        <begin position="360"/>
        <end position="624"/>
    </location>
</feature>
<keyword evidence="8 10" id="KW-0472">Membrane</keyword>
<evidence type="ECO:0000256" key="5">
    <source>
        <dbReference type="ARBA" id="ARBA00022729"/>
    </source>
</evidence>
<dbReference type="AlphaFoldDB" id="A0AAV1Y9S8"/>
<feature type="transmembrane region" description="Helical" evidence="10">
    <location>
        <begin position="273"/>
        <end position="295"/>
    </location>
</feature>
<evidence type="ECO:0000256" key="9">
    <source>
        <dbReference type="SAM" id="MobiDB-lite"/>
    </source>
</evidence>
<feature type="signal peptide" evidence="11">
    <location>
        <begin position="1"/>
        <end position="23"/>
    </location>
</feature>
<dbReference type="GO" id="GO:0005524">
    <property type="term" value="F:ATP binding"/>
    <property type="evidence" value="ECO:0007669"/>
    <property type="project" value="InterPro"/>
</dbReference>
<protein>
    <recommendedName>
        <fullName evidence="12">Protein kinase domain-containing protein</fullName>
    </recommendedName>
</protein>
<proteinExistence type="predicted"/>
<gene>
    <name evidence="13" type="ORF">LLUT_LOCUS31827</name>
</gene>
<keyword evidence="6" id="KW-0677">Repeat</keyword>
<accession>A0AAV1Y9S8</accession>
<dbReference type="InterPro" id="IPR000719">
    <property type="entry name" value="Prot_kinase_dom"/>
</dbReference>
<evidence type="ECO:0000256" key="7">
    <source>
        <dbReference type="ARBA" id="ARBA00022989"/>
    </source>
</evidence>
<keyword evidence="14" id="KW-1185">Reference proteome</keyword>
<name>A0AAV1Y9S8_LUPLU</name>
<dbReference type="Proteomes" id="UP001497480">
    <property type="component" value="Unassembled WGS sequence"/>
</dbReference>
<feature type="compositionally biased region" description="Low complexity" evidence="9">
    <location>
        <begin position="226"/>
        <end position="242"/>
    </location>
</feature>
<evidence type="ECO:0000256" key="11">
    <source>
        <dbReference type="SAM" id="SignalP"/>
    </source>
</evidence>
<keyword evidence="5 11" id="KW-0732">Signal</keyword>
<dbReference type="InterPro" id="IPR001611">
    <property type="entry name" value="Leu-rich_rpt"/>
</dbReference>
<dbReference type="Gene3D" id="1.10.510.10">
    <property type="entry name" value="Transferase(Phosphotransferase) domain 1"/>
    <property type="match status" value="1"/>
</dbReference>
<evidence type="ECO:0000256" key="6">
    <source>
        <dbReference type="ARBA" id="ARBA00022737"/>
    </source>
</evidence>
<evidence type="ECO:0000313" key="14">
    <source>
        <dbReference type="Proteomes" id="UP001497480"/>
    </source>
</evidence>
<feature type="region of interest" description="Disordered" evidence="9">
    <location>
        <begin position="226"/>
        <end position="250"/>
    </location>
</feature>
<dbReference type="PROSITE" id="PS50011">
    <property type="entry name" value="PROTEIN_KINASE_DOM"/>
    <property type="match status" value="1"/>
</dbReference>
<dbReference type="SUPFAM" id="SSF52058">
    <property type="entry name" value="L domain-like"/>
    <property type="match status" value="1"/>
</dbReference>
<evidence type="ECO:0000256" key="4">
    <source>
        <dbReference type="ARBA" id="ARBA00022692"/>
    </source>
</evidence>
<evidence type="ECO:0000256" key="3">
    <source>
        <dbReference type="ARBA" id="ARBA00022614"/>
    </source>
</evidence>
<comment type="caution">
    <text evidence="13">The sequence shown here is derived from an EMBL/GenBank/DDBJ whole genome shotgun (WGS) entry which is preliminary data.</text>
</comment>
<evidence type="ECO:0000256" key="2">
    <source>
        <dbReference type="ARBA" id="ARBA00022553"/>
    </source>
</evidence>
<sequence length="635" mass="69151">MQPPNPLFPLLFLFLSLSPSSSSSTTTTTTTTEPTLPSDAVSLLSFKSNADLNNKLLYFLNEPYDYCTWQGVKCSQNNVIHFILQNLFLNGTFSPNSLTRLTHLRVLSLRNNSLFGPIPDLSSLYKLRILLLDHNHFSGSIPVQLNLLNRVVSIRLDFNSLNGSVPVINVPGLKIFNVSENRLTGPVPFTPTLSRFDATSFSGNPGLCGEIVHKACDSRSGFFNGDGDSSNGDGSGSGSSSSAAPLESQQSQGIVVVNSAPAKKKRGAKTNGLVLGCSVVIAILVASVVVAVVLVNKKKRSFLRKEEREKAIVEEEAVSETVNGNGNDVVEVEAVTKMRSGRLVFCCGEVQEYTLEQLMRASAEVLGRGSVGTTYKAVVESKLIMTVKRFDGGKTAATSGEDFEKQMEIVGMLRHPNLVPVRAYFQAKGERLVIFDYQPNGSLFNLVHGSRSARAKPLHWTSCLKIAEDVAHGLAYIHQASSLIHGNLKSSNVLLGVDFEACITDYGLSLFADSSLTEEDPNSTAYKAPETRKSSGRASAKSDVYSFGVLLLELLTGKHPSKHPFLMPADLQDWVRAMRDDDGSEDNWLEMLTEVASICSATSPEQRPAMWQVLKMIQGIKESVAMEDDTENRLS</sequence>
<evidence type="ECO:0000313" key="13">
    <source>
        <dbReference type="EMBL" id="CAL0330767.1"/>
    </source>
</evidence>
<comment type="subcellular location">
    <subcellularLocation>
        <location evidence="1">Membrane</location>
        <topology evidence="1">Single-pass membrane protein</topology>
    </subcellularLocation>
</comment>
<keyword evidence="4 10" id="KW-0812">Transmembrane</keyword>
<feature type="chain" id="PRO_5043707485" description="Protein kinase domain-containing protein" evidence="11">
    <location>
        <begin position="24"/>
        <end position="635"/>
    </location>
</feature>
<evidence type="ECO:0000256" key="1">
    <source>
        <dbReference type="ARBA" id="ARBA00004167"/>
    </source>
</evidence>
<dbReference type="PANTHER" id="PTHR48007:SF50">
    <property type="entry name" value="PROTEIN KINASE DOMAIN-CONTAINING PROTEIN"/>
    <property type="match status" value="1"/>
</dbReference>
<dbReference type="SUPFAM" id="SSF56112">
    <property type="entry name" value="Protein kinase-like (PK-like)"/>
    <property type="match status" value="1"/>
</dbReference>
<dbReference type="PROSITE" id="PS51450">
    <property type="entry name" value="LRR"/>
    <property type="match status" value="1"/>
</dbReference>
<dbReference type="GO" id="GO:0004672">
    <property type="term" value="F:protein kinase activity"/>
    <property type="evidence" value="ECO:0007669"/>
    <property type="project" value="InterPro"/>
</dbReference>